<evidence type="ECO:0000256" key="1">
    <source>
        <dbReference type="SAM" id="MobiDB-lite"/>
    </source>
</evidence>
<dbReference type="InterPro" id="IPR016024">
    <property type="entry name" value="ARM-type_fold"/>
</dbReference>
<feature type="compositionally biased region" description="Polar residues" evidence="1">
    <location>
        <begin position="88"/>
        <end position="99"/>
    </location>
</feature>
<feature type="compositionally biased region" description="Polar residues" evidence="1">
    <location>
        <begin position="54"/>
        <end position="75"/>
    </location>
</feature>
<feature type="compositionally biased region" description="Polar residues" evidence="1">
    <location>
        <begin position="146"/>
        <end position="155"/>
    </location>
</feature>
<organism evidence="5 6">
    <name type="scientific">Meira miltonrushii</name>
    <dbReference type="NCBI Taxonomy" id="1280837"/>
    <lineage>
        <taxon>Eukaryota</taxon>
        <taxon>Fungi</taxon>
        <taxon>Dikarya</taxon>
        <taxon>Basidiomycota</taxon>
        <taxon>Ustilaginomycotina</taxon>
        <taxon>Exobasidiomycetes</taxon>
        <taxon>Exobasidiales</taxon>
        <taxon>Brachybasidiaceae</taxon>
        <taxon>Meira</taxon>
    </lineage>
</organism>
<dbReference type="GO" id="GO:0005938">
    <property type="term" value="C:cell cortex"/>
    <property type="evidence" value="ECO:0007669"/>
    <property type="project" value="TreeGrafter"/>
</dbReference>
<feature type="region of interest" description="Disordered" evidence="1">
    <location>
        <begin position="2451"/>
        <end position="2496"/>
    </location>
</feature>
<dbReference type="GO" id="GO:0000902">
    <property type="term" value="P:cell morphogenesis"/>
    <property type="evidence" value="ECO:0007669"/>
    <property type="project" value="InterPro"/>
</dbReference>
<dbReference type="Pfam" id="PF14228">
    <property type="entry name" value="MOR2-PAG1_mid"/>
    <property type="match status" value="2"/>
</dbReference>
<dbReference type="EMBL" id="KZ819604">
    <property type="protein sequence ID" value="PWN33933.1"/>
    <property type="molecule type" value="Genomic_DNA"/>
</dbReference>
<evidence type="ECO:0000259" key="2">
    <source>
        <dbReference type="Pfam" id="PF14222"/>
    </source>
</evidence>
<feature type="compositionally biased region" description="Basic and acidic residues" evidence="1">
    <location>
        <begin position="337"/>
        <end position="350"/>
    </location>
</feature>
<feature type="region of interest" description="Disordered" evidence="1">
    <location>
        <begin position="2654"/>
        <end position="2704"/>
    </location>
</feature>
<dbReference type="Pfam" id="PF14225">
    <property type="entry name" value="MOR2-PAG1_C"/>
    <property type="match status" value="1"/>
</dbReference>
<dbReference type="InterPro" id="IPR039867">
    <property type="entry name" value="Furry/Tao3/Mor2"/>
</dbReference>
<dbReference type="Pfam" id="PF14222">
    <property type="entry name" value="MOR2-PAG1_N"/>
    <property type="match status" value="1"/>
</dbReference>
<feature type="domain" description="Cell morphogenesis central region" evidence="4">
    <location>
        <begin position="1951"/>
        <end position="2129"/>
    </location>
</feature>
<feature type="domain" description="Cell morphogenesis central region" evidence="4">
    <location>
        <begin position="1644"/>
        <end position="1879"/>
    </location>
</feature>
<feature type="compositionally biased region" description="Polar residues" evidence="1">
    <location>
        <begin position="284"/>
        <end position="303"/>
    </location>
</feature>
<sequence>MEMQISIPDLEDDQIYPLDGGAGFDTSVNQSEASHQDSTKPRPFRGATIEHSRSGSALSFESNTGSRTGTSQPYNTARGMGAGVTAPAATSNFSPSSTGFPRKSSFASLKAAFKGTSTTNAQDAYPQQLRNPFGVGQQNGNANVNYASSTGQKPSAASPIDANRAHGRTDSYLSSITSRSRGVPLSQQKHAQQSSLYSENSLGGNSTSFSESTNGSAFRSGPGLPPVPPFPEAYVSGQQPTSSTSLPPARTAYARSMSAQDRGMGIPVSQTVTSEMDGIPPLPRSNTDQPHYRSNNDPTAPSWMQGNAAILEDLEEPLQPPQRIFASSLHQRGSSRGSRDTSEDGARPSIDHQQAMYRGAGINAPTSSRWAGANAAQNMPPVREDRTMQRSQFMNGENSSFASLPTASPAEYAINVLCSRFLTLAGVRIRTAIGGVDESDPSLERNLGSGADDSLAHVSRKNPAPVIKSIFQWRDNMMEDRIDVGEVRGALAGSQVGLAMGVGDVANVLMRRKVLATAYLLSRTLIQIASSFSPGQAENSIKGLNDAQVTELQSRSFELMRECSREKIPSSKMQIDAFELASQLLGVLSKVCFAAVGDRFVAFLEQASRANSNTKEGDPASEVAVAAVRHLTITPFPMELFEEGAEFLEIMARNFAAAHGQRLKSTYAESLSALLMPVAKSASAELHHPTWTKALDSIAPRAFAMISKPRYWSVAYPLYVAVLCVSPEDRFQQPSQTWSWVQCLDAGVTKMNKDRGSRSIVMNAAVSLLWTYLFRCRESSSTTSKRLETFSRIWFPANRTTLFPTDVTNLEYHIYFTHYILYRQFDVGRDMVLDFLRAQLLSGNHLSVSPEALSKQRMTVAVRAILLTLDAHVKEISPSFPSDPKYVTEKSDFGDELPDAFTYPTPDIASSQAQFNDLIGKIALLCNHQIGGISVFSDAVSLTRGTSLTAAMAASKGLNDEERLLWRLHATSRFIAAYNRDHQPYIELLRACIDAWPRCLTANIPFQNVLNVLHRAYFSADPLLAEAAARCLKRIAEQRKGGATAVMTSFMRYLLRVDMVYWETHTNQLLILSKIEGAVKLLSSFLQIWLDELKKTQAGGDSGKKGWEMERTSAWAIIDEVEAMGLFLLCSAWRPLRRHALGILRIVSTLDEVFAGTTNKNPTYAKDSPEDFEKEDEPTRVIHLLSMPCARFIETLKDPRSEEASDISAWQHARMMKWRRTQISKETLAELAESDKSNESTNWLLVVPKFLRVCLDHFPTTVAVFRSIVTNRIIGMESAVSVAAGTSNRAPAGGVSTLKGQAVGAAGALMPFTALGNNSASAANATVGLTHEQNLMAEHWKMYILALCTTTTSIEGSAHRIKNTEGGVPSERVIAAKDLFQKLVPYLASDHAKFRESVISALGNINANLYKTLLETLQTVNAQLSSDFRRSNAKRNRQNERLRTALANVVQLTSTHMTSNGTLNDASLVYLILQWIKETFAFLTDREIRLDWEFHKLRRFFAGVVEEFFDSLYVSKENKASQENSEKLLNLHTRLHMFKLFQDWHSFSQAAKDGPAKLANLLANVAGMYREDRNREAILTTLRNETQMLSFHASCAMAALCQGVVPVSDSQHPSSANNMSLEPASLLTWLKHLYLSPSPQNHAVARRALKALLTHNAFNKDLIRFTLEHAVAEPEQTSATRSFFAVFAEVVVEKKGSDQVPLDLPQILCLGLVKLGHPDIDTRKKSFILLSSITPIEHGSTVIAAMEGGVSSPLPATYLRAQRDISTVLAEHFQEHKIAMLSEYALRLPEIDLSRRATTLGLLPEWLHRIQFTGEPNQEGSGVALSRRSMLVLSNLLAMTIRYGDEHNFEIQDMWASVAEGGDLASNATTIVKFLIQQALALRSSPFIMHAKRAVSCLSHTVLAPTLFAEMCSYIEPSSMIPVPLEQNRLTTFDAQLDHLYLANIEEHLPLASRKQTFSPGQVALLFVGELTYEKSPYLIEKLPLLLHAIFMQVDSTSAFTQEQVMSMFEQLMRSLSNEMSAGPRNFSSQVEKLFEKGTSIFWTQDEADFDASQTPKVMRNTVLDTISIVKNHIENLNERWGNVALEWATSNPVRHMACRSFQMFRILMPDVNYSMLADMLGRLSNTISDSVRIDNQSFALEILYTMKAVVRNINLDDHQSSNGKYALLGHIFWMNVACLSTVNESEFGQAVGLLHLLLEKLDLDNPETVTFLQAHCPDGWEGEIGGLQNLIMRGLRSASLYTESFNLLARMAKISDEHLIDRQDSRIGYLFIVSLAWFLQASDEPGSIDESLVTCLAEDIAALAAKNGKVDIERVATSVAKKRFRTTDDLLRFLPNHATGMALTLLALTFNAEPWLRKRTLQVLKIFFQSVDTRRQELHELGPELLMPLLRLLSTDLSLEALEVLEEKILASVPSAGANHSGQRRGPNAQQIVRMSLQWNNNPIAFQQGRSGPGLSGYGQGRNGPIGGPNNFRNARMPANQRWPPNPSQQRSTHNAHEMNSLFGIPEDSGWSVADVPDWTSRTRINILSVFKSVELLLDTPPVGEVNFVDDYDAEGENVFEQNMTASRTDMEELESASLAAGAKSGNAQSLASQNGVSFPGEQASLASKSSVAGIAMQENNFPTESEKDSIGDIVNQLHDLSSFFIDDEFTNASVENDDPSDRSSKRKSRKKNNASMGGNSTGAASLSSIAGKSDGHSEENSGEQIAKILSRSALANMMGRGHNAGGHHTNRTASEGGFDGYNNPMGDSTMIASSTSGDLSMSDVSGSIVEGGAPTSNKRHSMWARKALFGKRNNAALRSASETMPMPSNEDNSIPASTSAPLVSRISSDEVEVQQDGDETARS</sequence>
<dbReference type="InParanoid" id="A0A316VCI6"/>
<feature type="region of interest" description="Disordered" evidence="1">
    <location>
        <begin position="1"/>
        <end position="101"/>
    </location>
</feature>
<dbReference type="STRING" id="1280837.A0A316VCI6"/>
<gene>
    <name evidence="5" type="ORF">FA14DRAFT_165120</name>
</gene>
<accession>A0A316VCI6</accession>
<name>A0A316VCI6_9BASI</name>
<dbReference type="InterPro" id="IPR025481">
    <property type="entry name" value="Cell_Morphogen_C"/>
</dbReference>
<feature type="domain" description="Cell morphogenesis protein N-terminal" evidence="2">
    <location>
        <begin position="512"/>
        <end position="1090"/>
    </location>
</feature>
<evidence type="ECO:0000313" key="6">
    <source>
        <dbReference type="Proteomes" id="UP000245771"/>
    </source>
</evidence>
<feature type="region of interest" description="Disordered" evidence="1">
    <location>
        <begin position="327"/>
        <end position="353"/>
    </location>
</feature>
<proteinExistence type="predicted"/>
<feature type="compositionally biased region" description="Low complexity" evidence="1">
    <location>
        <begin position="134"/>
        <end position="145"/>
    </location>
</feature>
<dbReference type="RefSeq" id="XP_025354235.1">
    <property type="nucleotide sequence ID" value="XM_025499934.1"/>
</dbReference>
<reference evidence="5 6" key="1">
    <citation type="journal article" date="2018" name="Mol. Biol. Evol.">
        <title>Broad Genomic Sampling Reveals a Smut Pathogenic Ancestry of the Fungal Clade Ustilaginomycotina.</title>
        <authorList>
            <person name="Kijpornyongpan T."/>
            <person name="Mondo S.J."/>
            <person name="Barry K."/>
            <person name="Sandor L."/>
            <person name="Lee J."/>
            <person name="Lipzen A."/>
            <person name="Pangilinan J."/>
            <person name="LaButti K."/>
            <person name="Hainaut M."/>
            <person name="Henrissat B."/>
            <person name="Grigoriev I.V."/>
            <person name="Spatafora J.W."/>
            <person name="Aime M.C."/>
        </authorList>
    </citation>
    <scope>NUCLEOTIDE SEQUENCE [LARGE SCALE GENOMIC DNA]</scope>
    <source>
        <strain evidence="5 6">MCA 3882</strain>
    </source>
</reference>
<evidence type="ECO:0000259" key="4">
    <source>
        <dbReference type="Pfam" id="PF14228"/>
    </source>
</evidence>
<dbReference type="PANTHER" id="PTHR12295:SF30">
    <property type="entry name" value="PROTEIN FURRY"/>
    <property type="match status" value="1"/>
</dbReference>
<dbReference type="Proteomes" id="UP000245771">
    <property type="component" value="Unassembled WGS sequence"/>
</dbReference>
<feature type="compositionally biased region" description="Polar residues" evidence="1">
    <location>
        <begin position="2676"/>
        <end position="2692"/>
    </location>
</feature>
<feature type="compositionally biased region" description="Polar residues" evidence="1">
    <location>
        <begin position="236"/>
        <end position="246"/>
    </location>
</feature>
<feature type="region of interest" description="Disordered" evidence="1">
    <location>
        <begin position="272"/>
        <end position="303"/>
    </location>
</feature>
<dbReference type="FunCoup" id="A0A316VCI6">
    <property type="interactions" value="205"/>
</dbReference>
<dbReference type="GO" id="GO:0030427">
    <property type="term" value="C:site of polarized growth"/>
    <property type="evidence" value="ECO:0007669"/>
    <property type="project" value="TreeGrafter"/>
</dbReference>
<evidence type="ECO:0000313" key="5">
    <source>
        <dbReference type="EMBL" id="PWN33933.1"/>
    </source>
</evidence>
<dbReference type="PANTHER" id="PTHR12295">
    <property type="entry name" value="FURRY-RELATED"/>
    <property type="match status" value="1"/>
</dbReference>
<feature type="region of interest" description="Disordered" evidence="1">
    <location>
        <begin position="129"/>
        <end position="248"/>
    </location>
</feature>
<feature type="compositionally biased region" description="Gly residues" evidence="1">
    <location>
        <begin position="2452"/>
        <end position="2468"/>
    </location>
</feature>
<dbReference type="OrthoDB" id="6287725at2759"/>
<dbReference type="GeneID" id="37021715"/>
<evidence type="ECO:0000259" key="3">
    <source>
        <dbReference type="Pfam" id="PF14225"/>
    </source>
</evidence>
<dbReference type="SUPFAM" id="SSF48371">
    <property type="entry name" value="ARM repeat"/>
    <property type="match status" value="1"/>
</dbReference>
<dbReference type="InterPro" id="IPR025614">
    <property type="entry name" value="Cell_morpho_N"/>
</dbReference>
<keyword evidence="6" id="KW-1185">Reference proteome</keyword>
<feature type="compositionally biased region" description="Polar residues" evidence="1">
    <location>
        <begin position="2811"/>
        <end position="2823"/>
    </location>
</feature>
<feature type="region of interest" description="Disordered" evidence="1">
    <location>
        <begin position="2720"/>
        <end position="2739"/>
    </location>
</feature>
<feature type="compositionally biased region" description="Polar residues" evidence="1">
    <location>
        <begin position="171"/>
        <end position="217"/>
    </location>
</feature>
<feature type="compositionally biased region" description="Acidic residues" evidence="1">
    <location>
        <begin position="2831"/>
        <end position="2845"/>
    </location>
</feature>
<feature type="region of interest" description="Disordered" evidence="1">
    <location>
        <begin position="2798"/>
        <end position="2845"/>
    </location>
</feature>
<dbReference type="InterPro" id="IPR029473">
    <property type="entry name" value="MOR2-PAG1_mid"/>
</dbReference>
<feature type="domain" description="Cell morphogenesis protein C-terminal" evidence="3">
    <location>
        <begin position="2171"/>
        <end position="2410"/>
    </location>
</feature>
<protein>
    <submittedName>
        <fullName evidence="5">Uncharacterized protein</fullName>
    </submittedName>
</protein>